<evidence type="ECO:0000256" key="6">
    <source>
        <dbReference type="ARBA" id="ARBA00022840"/>
    </source>
</evidence>
<comment type="caution">
    <text evidence="11">The sequence shown here is derived from an EMBL/GenBank/DDBJ whole genome shotgun (WGS) entry which is preliminary data.</text>
</comment>
<evidence type="ECO:0000259" key="10">
    <source>
        <dbReference type="PROSITE" id="PS50011"/>
    </source>
</evidence>
<gene>
    <name evidence="11" type="ORF">M5D96_002796</name>
</gene>
<dbReference type="OrthoDB" id="10261027at2759"/>
<dbReference type="EMBL" id="JAMKOV010000001">
    <property type="protein sequence ID" value="KAI8046585.1"/>
    <property type="molecule type" value="Genomic_DNA"/>
</dbReference>
<feature type="binding site" evidence="7">
    <location>
        <position position="38"/>
    </location>
    <ligand>
        <name>ATP</name>
        <dbReference type="ChEBI" id="CHEBI:30616"/>
    </ligand>
</feature>
<keyword evidence="12" id="KW-1185">Reference proteome</keyword>
<feature type="region of interest" description="Disordered" evidence="9">
    <location>
        <begin position="348"/>
        <end position="395"/>
    </location>
</feature>
<evidence type="ECO:0000256" key="1">
    <source>
        <dbReference type="ARBA" id="ARBA00006529"/>
    </source>
</evidence>
<dbReference type="InterPro" id="IPR000719">
    <property type="entry name" value="Prot_kinase_dom"/>
</dbReference>
<protein>
    <recommendedName>
        <fullName evidence="10">Protein kinase domain-containing protein</fullName>
    </recommendedName>
</protein>
<evidence type="ECO:0000256" key="2">
    <source>
        <dbReference type="ARBA" id="ARBA00022527"/>
    </source>
</evidence>
<reference evidence="11" key="1">
    <citation type="journal article" date="2023" name="Genome Biol. Evol.">
        <title>Long-read-based Genome Assembly of Drosophila gunungcola Reveals Fewer Chemosensory Genes in Flower-breeding Species.</title>
        <authorList>
            <person name="Negi A."/>
            <person name="Liao B.Y."/>
            <person name="Yeh S.D."/>
        </authorList>
    </citation>
    <scope>NUCLEOTIDE SEQUENCE</scope>
    <source>
        <strain evidence="11">Sukarami</strain>
    </source>
</reference>
<dbReference type="AlphaFoldDB" id="A0A9P9Z0L8"/>
<dbReference type="Pfam" id="PF00069">
    <property type="entry name" value="Pkinase"/>
    <property type="match status" value="1"/>
</dbReference>
<evidence type="ECO:0000313" key="12">
    <source>
        <dbReference type="Proteomes" id="UP001059596"/>
    </source>
</evidence>
<dbReference type="PANTHER" id="PTHR46716:SF1">
    <property type="entry name" value="MITOGEN-ACTIVATED PROTEIN KINASE KINASE KINASE 7"/>
    <property type="match status" value="1"/>
</dbReference>
<organism evidence="11 12">
    <name type="scientific">Drosophila gunungcola</name>
    <name type="common">fruit fly</name>
    <dbReference type="NCBI Taxonomy" id="103775"/>
    <lineage>
        <taxon>Eukaryota</taxon>
        <taxon>Metazoa</taxon>
        <taxon>Ecdysozoa</taxon>
        <taxon>Arthropoda</taxon>
        <taxon>Hexapoda</taxon>
        <taxon>Insecta</taxon>
        <taxon>Pterygota</taxon>
        <taxon>Neoptera</taxon>
        <taxon>Endopterygota</taxon>
        <taxon>Diptera</taxon>
        <taxon>Brachycera</taxon>
        <taxon>Muscomorpha</taxon>
        <taxon>Ephydroidea</taxon>
        <taxon>Drosophilidae</taxon>
        <taxon>Drosophila</taxon>
        <taxon>Sophophora</taxon>
    </lineage>
</organism>
<keyword evidence="6 7" id="KW-0067">ATP-binding</keyword>
<evidence type="ECO:0000256" key="9">
    <source>
        <dbReference type="SAM" id="MobiDB-lite"/>
    </source>
</evidence>
<evidence type="ECO:0000313" key="11">
    <source>
        <dbReference type="EMBL" id="KAI8046585.1"/>
    </source>
</evidence>
<dbReference type="SMART" id="SM00220">
    <property type="entry name" value="S_TKc"/>
    <property type="match status" value="1"/>
</dbReference>
<evidence type="ECO:0000256" key="7">
    <source>
        <dbReference type="PROSITE-ProRule" id="PRU10141"/>
    </source>
</evidence>
<evidence type="ECO:0000256" key="5">
    <source>
        <dbReference type="ARBA" id="ARBA00022777"/>
    </source>
</evidence>
<feature type="compositionally biased region" description="Basic and acidic residues" evidence="9">
    <location>
        <begin position="352"/>
        <end position="395"/>
    </location>
</feature>
<dbReference type="Proteomes" id="UP001059596">
    <property type="component" value="Chromosome 3R"/>
</dbReference>
<dbReference type="GO" id="GO:0004709">
    <property type="term" value="F:MAP kinase kinase kinase activity"/>
    <property type="evidence" value="ECO:0007669"/>
    <property type="project" value="TreeGrafter"/>
</dbReference>
<dbReference type="PROSITE" id="PS00108">
    <property type="entry name" value="PROTEIN_KINASE_ST"/>
    <property type="match status" value="1"/>
</dbReference>
<evidence type="ECO:0000256" key="8">
    <source>
        <dbReference type="RuleBase" id="RU000304"/>
    </source>
</evidence>
<keyword evidence="4 7" id="KW-0547">Nucleotide-binding</keyword>
<comment type="similarity">
    <text evidence="1">Belongs to the protein kinase superfamily. STE Ser/Thr protein kinase family. MAP kinase kinase kinase subfamily.</text>
</comment>
<dbReference type="InterPro" id="IPR011009">
    <property type="entry name" value="Kinase-like_dom_sf"/>
</dbReference>
<keyword evidence="2 8" id="KW-0723">Serine/threonine-protein kinase</keyword>
<dbReference type="GO" id="GO:0006955">
    <property type="term" value="P:immune response"/>
    <property type="evidence" value="ECO:0007669"/>
    <property type="project" value="TreeGrafter"/>
</dbReference>
<accession>A0A9P9Z0L8</accession>
<dbReference type="GO" id="GO:0007254">
    <property type="term" value="P:JNK cascade"/>
    <property type="evidence" value="ECO:0007669"/>
    <property type="project" value="TreeGrafter"/>
</dbReference>
<proteinExistence type="inferred from homology"/>
<dbReference type="PANTHER" id="PTHR46716">
    <property type="entry name" value="MITOGEN-ACTIVATED PROTEIN KINASE KINASE KINASE 7"/>
    <property type="match status" value="1"/>
</dbReference>
<keyword evidence="3" id="KW-0808">Transferase</keyword>
<dbReference type="PROSITE" id="PS50011">
    <property type="entry name" value="PROTEIN_KINASE_DOM"/>
    <property type="match status" value="1"/>
</dbReference>
<dbReference type="PROSITE" id="PS00107">
    <property type="entry name" value="PROTEIN_KINASE_ATP"/>
    <property type="match status" value="1"/>
</dbReference>
<evidence type="ECO:0000256" key="4">
    <source>
        <dbReference type="ARBA" id="ARBA00022741"/>
    </source>
</evidence>
<dbReference type="SUPFAM" id="SSF56112">
    <property type="entry name" value="Protein kinase-like (PK-like)"/>
    <property type="match status" value="1"/>
</dbReference>
<dbReference type="GO" id="GO:0019899">
    <property type="term" value="F:enzyme binding"/>
    <property type="evidence" value="ECO:0007669"/>
    <property type="project" value="UniProtKB-ARBA"/>
</dbReference>
<dbReference type="InterPro" id="IPR008271">
    <property type="entry name" value="Ser/Thr_kinase_AS"/>
</dbReference>
<keyword evidence="5" id="KW-0418">Kinase</keyword>
<dbReference type="GO" id="GO:0005524">
    <property type="term" value="F:ATP binding"/>
    <property type="evidence" value="ECO:0007669"/>
    <property type="project" value="UniProtKB-UniRule"/>
</dbReference>
<dbReference type="Gene3D" id="1.10.510.10">
    <property type="entry name" value="Transferase(Phosphotransferase) domain 1"/>
    <property type="match status" value="1"/>
</dbReference>
<name>A0A9P9Z0L8_9MUSC</name>
<dbReference type="InterPro" id="IPR017441">
    <property type="entry name" value="Protein_kinase_ATP_BS"/>
</dbReference>
<dbReference type="GO" id="GO:0043123">
    <property type="term" value="P:positive regulation of canonical NF-kappaB signal transduction"/>
    <property type="evidence" value="ECO:0007669"/>
    <property type="project" value="TreeGrafter"/>
</dbReference>
<evidence type="ECO:0000256" key="3">
    <source>
        <dbReference type="ARBA" id="ARBA00022679"/>
    </source>
</evidence>
<sequence>MAEKVDFADLELSRKRLGAGAGGEVRMAKWKDQEIAVKVCEFLTNSLKKNAEREITHLSKINHENVIKVFGTASDDDTNTNYLLMEYLEEGSLHDFLYADNQREYTVEQAVRWAFQCAKGLAHLHSMERPVFHRDIKPQNLLLTNQFENLKICDFGLATDMSNNKSDMRGTPRYMAPEVFKDKKYTDKCDVYSLGIVIWEIMSRKRPYFHLENPENEFAILSAVEMGERPKMDAVRSDCWNGIKHLIECCVDPDPDRRPSMQRIEEYLGDVCVGGQYEDFVHILDDDSVAVVTFHKDASGNRRIMRVDLLRRHWRTVRMTFPIVQREAERLGKVIARETVRAAGDVATETARAAHDGERETRRAERDTEREVSRAAHDGERETRRAAQDVGRETGRAFNKLKKKLRF</sequence>
<feature type="domain" description="Protein kinase" evidence="10">
    <location>
        <begin position="11"/>
        <end position="268"/>
    </location>
</feature>